<dbReference type="EMBL" id="BEWI01000030">
    <property type="protein sequence ID" value="GAY19828.1"/>
    <property type="molecule type" value="Genomic_DNA"/>
</dbReference>
<evidence type="ECO:0000256" key="3">
    <source>
        <dbReference type="ARBA" id="ARBA00022475"/>
    </source>
</evidence>
<evidence type="ECO:0000256" key="1">
    <source>
        <dbReference type="ARBA" id="ARBA00004651"/>
    </source>
</evidence>
<name>A0A292Z9J5_SPHSA</name>
<dbReference type="GO" id="GO:0005886">
    <property type="term" value="C:plasma membrane"/>
    <property type="evidence" value="ECO:0007669"/>
    <property type="project" value="UniProtKB-SubCell"/>
</dbReference>
<organism evidence="8 9">
    <name type="scientific">Sphingobium fuliginis (strain ATCC 27551)</name>
    <dbReference type="NCBI Taxonomy" id="336203"/>
    <lineage>
        <taxon>Bacteria</taxon>
        <taxon>Pseudomonadati</taxon>
        <taxon>Pseudomonadota</taxon>
        <taxon>Alphaproteobacteria</taxon>
        <taxon>Sphingomonadales</taxon>
        <taxon>Sphingomonadaceae</taxon>
        <taxon>Sphingobium</taxon>
    </lineage>
</organism>
<feature type="transmembrane region" description="Helical" evidence="7">
    <location>
        <begin position="146"/>
        <end position="165"/>
    </location>
</feature>
<comment type="subcellular location">
    <subcellularLocation>
        <location evidence="1">Cell membrane</location>
        <topology evidence="1">Multi-pass membrane protein</topology>
    </subcellularLocation>
</comment>
<keyword evidence="6 7" id="KW-0472">Membrane</keyword>
<dbReference type="PANTHER" id="PTHR40043">
    <property type="entry name" value="UPF0719 INNER MEMBRANE PROTEIN YJFL"/>
    <property type="match status" value="1"/>
</dbReference>
<dbReference type="Proteomes" id="UP000221538">
    <property type="component" value="Unassembled WGS sequence"/>
</dbReference>
<evidence type="ECO:0000313" key="9">
    <source>
        <dbReference type="Proteomes" id="UP000221538"/>
    </source>
</evidence>
<evidence type="ECO:0000256" key="5">
    <source>
        <dbReference type="ARBA" id="ARBA00022989"/>
    </source>
</evidence>
<feature type="transmembrane region" description="Helical" evidence="7">
    <location>
        <begin position="109"/>
        <end position="134"/>
    </location>
</feature>
<keyword evidence="3" id="KW-1003">Cell membrane</keyword>
<reference evidence="8 9" key="1">
    <citation type="journal article" date="2013" name="Biodegradation">
        <title>Occurrence of 4-tert-butylphenol (4-t-BP) biodegradation in an aquatic sample caused by the presence of Spirodela polyrrhiza and isolation of a 4-t-BP-utilizing bacterium.</title>
        <authorList>
            <person name="Ogata Y."/>
            <person name="Toyama T."/>
            <person name="Yu N."/>
            <person name="Wang X."/>
            <person name="Sei K."/>
            <person name="Ike M."/>
        </authorList>
    </citation>
    <scope>NUCLEOTIDE SEQUENCE [LARGE SCALE GENOMIC DNA]</scope>
    <source>
        <strain evidence="8 9">OMI</strain>
    </source>
</reference>
<feature type="transmembrane region" description="Helical" evidence="7">
    <location>
        <begin position="41"/>
        <end position="65"/>
    </location>
</feature>
<dbReference type="AlphaFoldDB" id="A0A292Z9J5"/>
<evidence type="ECO:0000313" key="8">
    <source>
        <dbReference type="EMBL" id="GAY19828.1"/>
    </source>
</evidence>
<proteinExistence type="inferred from homology"/>
<keyword evidence="5 7" id="KW-1133">Transmembrane helix</keyword>
<comment type="similarity">
    <text evidence="2">Belongs to the UPF0719 family.</text>
</comment>
<gene>
    <name evidence="8" type="ORF">SFOMI_0349</name>
</gene>
<evidence type="ECO:0000256" key="4">
    <source>
        <dbReference type="ARBA" id="ARBA00022692"/>
    </source>
</evidence>
<dbReference type="PANTHER" id="PTHR40043:SF1">
    <property type="entry name" value="UPF0719 INNER MEMBRANE PROTEIN YJFL"/>
    <property type="match status" value="1"/>
</dbReference>
<dbReference type="InterPro" id="IPR007140">
    <property type="entry name" value="DUF350"/>
</dbReference>
<comment type="caution">
    <text evidence="8">The sequence shown here is derived from an EMBL/GenBank/DDBJ whole genome shotgun (WGS) entry which is preliminary data.</text>
</comment>
<reference evidence="8 9" key="2">
    <citation type="journal article" date="2013" name="Environ. Sci. Technol.">
        <title>The 4-tert-butylphenol-utilizing bacterium Sphingobium fuliginis OMI can degrade bisphenols via phenolic ring hydroxylation and meta-cleavage pathway.</title>
        <authorList>
            <person name="Ogata Y."/>
            <person name="Goda S."/>
            <person name="Toyama T."/>
            <person name="Sei K."/>
            <person name="Ike M."/>
        </authorList>
    </citation>
    <scope>NUCLEOTIDE SEQUENCE [LARGE SCALE GENOMIC DNA]</scope>
    <source>
        <strain evidence="8 9">OMI</strain>
    </source>
</reference>
<keyword evidence="4 7" id="KW-0812">Transmembrane</keyword>
<feature type="transmembrane region" description="Helical" evidence="7">
    <location>
        <begin position="77"/>
        <end position="103"/>
    </location>
</feature>
<evidence type="ECO:0000256" key="2">
    <source>
        <dbReference type="ARBA" id="ARBA00005779"/>
    </source>
</evidence>
<accession>A0A292Z9J5</accession>
<dbReference type="Pfam" id="PF03994">
    <property type="entry name" value="DUF350"/>
    <property type="match status" value="1"/>
</dbReference>
<protein>
    <submittedName>
        <fullName evidence="8">Membrane protein</fullName>
    </submittedName>
</protein>
<sequence>MRHFPLRPFRHRLAIAPGIRLRHFDAMTDPMPVIQSLLSGLPIFLLHLGSATLAWLAALALYMWITPHDEFALIRAGNAAAAISLGGAAIGLAVPLGFCLAGSVNVWDIMIWGSVTLILQLIAFRVVDFLLGSLPTRIEADERSAAIFLAMMKVAIACLTAGAVAG</sequence>
<evidence type="ECO:0000256" key="6">
    <source>
        <dbReference type="ARBA" id="ARBA00023136"/>
    </source>
</evidence>
<evidence type="ECO:0000256" key="7">
    <source>
        <dbReference type="SAM" id="Phobius"/>
    </source>
</evidence>